<dbReference type="PANTHER" id="PTHR13696:SF99">
    <property type="entry name" value="COBYRINIC ACID AC-DIAMIDE SYNTHASE"/>
    <property type="match status" value="1"/>
</dbReference>
<reference evidence="2 3" key="1">
    <citation type="submission" date="2020-04" db="EMBL/GenBank/DDBJ databases">
        <authorList>
            <person name="Hitch T.C.A."/>
            <person name="Wylensek D."/>
            <person name="Clavel T."/>
        </authorList>
    </citation>
    <scope>NUCLEOTIDE SEQUENCE [LARGE SCALE GENOMIC DNA]</scope>
    <source>
        <strain evidence="2 3">WCA-380-WT-3C</strain>
    </source>
</reference>
<dbReference type="SUPFAM" id="SSF52540">
    <property type="entry name" value="P-loop containing nucleoside triphosphate hydrolases"/>
    <property type="match status" value="1"/>
</dbReference>
<organism evidence="2 3">
    <name type="scientific">Enterococcus cecorum</name>
    <dbReference type="NCBI Taxonomy" id="44008"/>
    <lineage>
        <taxon>Bacteria</taxon>
        <taxon>Bacillati</taxon>
        <taxon>Bacillota</taxon>
        <taxon>Bacilli</taxon>
        <taxon>Lactobacillales</taxon>
        <taxon>Enterococcaceae</taxon>
        <taxon>Enterococcus</taxon>
    </lineage>
</organism>
<sequence length="284" mass="32539">MAKKIMFGNFKGGVGKTTNSVMSGYELATKKNKKVLLVDMDPQANTTQLLSRTYALQNDKNLTLEKSMMVAIQENDLSSAIVKIMDNLYLLPSHRDFGRYPEYLELEFPATTTSYKIKRISHFSKLISKIEKDFDFIIFDVPPTLSTFTDSALFASNNIVIVLQTQQRSLDGAQAFFEYLQELYDTYRDIDFDITGILPVLLKYDSGIDNQIIQDAKFLFGEDMIFNTIIKYMERLKRYDRTGIAEKGVTPTYDMHDIRVHFLYEKLVSELIERTADNGGDING</sequence>
<gene>
    <name evidence="2" type="ORF">HF857_10875</name>
</gene>
<name>A0A7X9NNP4_9ENTE</name>
<proteinExistence type="predicted"/>
<evidence type="ECO:0000313" key="3">
    <source>
        <dbReference type="Proteomes" id="UP000588071"/>
    </source>
</evidence>
<dbReference type="CDD" id="cd02042">
    <property type="entry name" value="ParAB_family"/>
    <property type="match status" value="1"/>
</dbReference>
<evidence type="ECO:0000313" key="2">
    <source>
        <dbReference type="EMBL" id="NME50705.1"/>
    </source>
</evidence>
<dbReference type="InterPro" id="IPR025669">
    <property type="entry name" value="AAA_dom"/>
</dbReference>
<dbReference type="Pfam" id="PF13614">
    <property type="entry name" value="AAA_31"/>
    <property type="match status" value="1"/>
</dbReference>
<accession>A0A7X9NNP4</accession>
<evidence type="ECO:0000259" key="1">
    <source>
        <dbReference type="Pfam" id="PF13614"/>
    </source>
</evidence>
<dbReference type="InterPro" id="IPR027417">
    <property type="entry name" value="P-loop_NTPase"/>
</dbReference>
<dbReference type="RefSeq" id="WP_168931894.1">
    <property type="nucleotide sequence ID" value="NZ_JABAFV010000026.1"/>
</dbReference>
<feature type="domain" description="AAA" evidence="1">
    <location>
        <begin position="3"/>
        <end position="188"/>
    </location>
</feature>
<dbReference type="PANTHER" id="PTHR13696">
    <property type="entry name" value="P-LOOP CONTAINING NUCLEOSIDE TRIPHOSPHATE HYDROLASE"/>
    <property type="match status" value="1"/>
</dbReference>
<dbReference type="EMBL" id="JABAFV010000026">
    <property type="protein sequence ID" value="NME50705.1"/>
    <property type="molecule type" value="Genomic_DNA"/>
</dbReference>
<protein>
    <submittedName>
        <fullName evidence="2">AAA family ATPase</fullName>
    </submittedName>
</protein>
<comment type="caution">
    <text evidence="2">The sequence shown here is derived from an EMBL/GenBank/DDBJ whole genome shotgun (WGS) entry which is preliminary data.</text>
</comment>
<dbReference type="Gene3D" id="3.40.50.300">
    <property type="entry name" value="P-loop containing nucleotide triphosphate hydrolases"/>
    <property type="match status" value="1"/>
</dbReference>
<dbReference type="InterPro" id="IPR050678">
    <property type="entry name" value="DNA_Partitioning_ATPase"/>
</dbReference>
<dbReference type="Proteomes" id="UP000588071">
    <property type="component" value="Unassembled WGS sequence"/>
</dbReference>
<dbReference type="AlphaFoldDB" id="A0A7X9NNP4"/>